<dbReference type="SMART" id="SM00848">
    <property type="entry name" value="Inhibitor_I29"/>
    <property type="match status" value="1"/>
</dbReference>
<dbReference type="InterPro" id="IPR038765">
    <property type="entry name" value="Papain-like_cys_pep_sf"/>
</dbReference>
<feature type="domain" description="Peptidase C1A papain C-terminal" evidence="8">
    <location>
        <begin position="144"/>
        <end position="362"/>
    </location>
</feature>
<keyword evidence="7" id="KW-0732">Signal</keyword>
<dbReference type="InterPro" id="IPR039417">
    <property type="entry name" value="Peptidase_C1A_papain-like"/>
</dbReference>
<dbReference type="InterPro" id="IPR000169">
    <property type="entry name" value="Pept_cys_AS"/>
</dbReference>
<reference evidence="10" key="2">
    <citation type="submission" date="2023-04" db="EMBL/GenBank/DDBJ databases">
        <authorList>
            <person name="Bu L."/>
            <person name="Lu L."/>
            <person name="Laidemitt M.R."/>
            <person name="Zhang S.M."/>
            <person name="Mutuku M."/>
            <person name="Mkoji G."/>
            <person name="Steinauer M."/>
            <person name="Loker E.S."/>
        </authorList>
    </citation>
    <scope>NUCLEOTIDE SEQUENCE</scope>
    <source>
        <strain evidence="10">KasaAsao</strain>
        <tissue evidence="10">Whole Snail</tissue>
    </source>
</reference>
<protein>
    <submittedName>
        <fullName evidence="10">Crustapain</fullName>
    </submittedName>
</protein>
<dbReference type="SMART" id="SM00645">
    <property type="entry name" value="Pept_C1"/>
    <property type="match status" value="1"/>
</dbReference>
<evidence type="ECO:0000313" key="10">
    <source>
        <dbReference type="EMBL" id="KAK0065909.1"/>
    </source>
</evidence>
<comment type="caution">
    <text evidence="10">The sequence shown here is derived from an EMBL/GenBank/DDBJ whole genome shotgun (WGS) entry which is preliminary data.</text>
</comment>
<evidence type="ECO:0000256" key="3">
    <source>
        <dbReference type="ARBA" id="ARBA00022801"/>
    </source>
</evidence>
<gene>
    <name evidence="10" type="ORF">Bpfe_004706</name>
</gene>
<comment type="similarity">
    <text evidence="1">Belongs to the peptidase C1 family.</text>
</comment>
<evidence type="ECO:0000259" key="8">
    <source>
        <dbReference type="SMART" id="SM00645"/>
    </source>
</evidence>
<dbReference type="PRINTS" id="PR00705">
    <property type="entry name" value="PAPAIN"/>
</dbReference>
<dbReference type="SUPFAM" id="SSF54001">
    <property type="entry name" value="Cysteine proteinases"/>
    <property type="match status" value="1"/>
</dbReference>
<dbReference type="Gene3D" id="3.90.70.10">
    <property type="entry name" value="Cysteine proteinases"/>
    <property type="match status" value="1"/>
</dbReference>
<accession>A0AAD8C3P5</accession>
<dbReference type="InterPro" id="IPR013201">
    <property type="entry name" value="Prot_inhib_I29"/>
</dbReference>
<evidence type="ECO:0000256" key="4">
    <source>
        <dbReference type="ARBA" id="ARBA00022807"/>
    </source>
</evidence>
<evidence type="ECO:0000256" key="2">
    <source>
        <dbReference type="ARBA" id="ARBA00022670"/>
    </source>
</evidence>
<feature type="signal peptide" evidence="7">
    <location>
        <begin position="1"/>
        <end position="24"/>
    </location>
</feature>
<keyword evidence="4" id="KW-0788">Thiol protease</keyword>
<proteinExistence type="inferred from homology"/>
<evidence type="ECO:0000259" key="9">
    <source>
        <dbReference type="SMART" id="SM00848"/>
    </source>
</evidence>
<dbReference type="AlphaFoldDB" id="A0AAD8C3P5"/>
<keyword evidence="2" id="KW-0645">Protease</keyword>
<dbReference type="PANTHER" id="PTHR12411">
    <property type="entry name" value="CYSTEINE PROTEASE FAMILY C1-RELATED"/>
    <property type="match status" value="1"/>
</dbReference>
<dbReference type="InterPro" id="IPR013128">
    <property type="entry name" value="Peptidase_C1A"/>
</dbReference>
<dbReference type="PROSITE" id="PS00639">
    <property type="entry name" value="THIOL_PROTEASE_HIS"/>
    <property type="match status" value="1"/>
</dbReference>
<evidence type="ECO:0000256" key="1">
    <source>
        <dbReference type="ARBA" id="ARBA00008455"/>
    </source>
</evidence>
<evidence type="ECO:0000256" key="5">
    <source>
        <dbReference type="ARBA" id="ARBA00023145"/>
    </source>
</evidence>
<feature type="domain" description="Cathepsin propeptide inhibitor" evidence="9">
    <location>
        <begin position="48"/>
        <end position="108"/>
    </location>
</feature>
<dbReference type="Pfam" id="PF00112">
    <property type="entry name" value="Peptidase_C1"/>
    <property type="match status" value="1"/>
</dbReference>
<keyword evidence="11" id="KW-1185">Reference proteome</keyword>
<dbReference type="InterPro" id="IPR025660">
    <property type="entry name" value="Pept_his_AS"/>
</dbReference>
<sequence length="364" mass="40637">MSRYGLAWTTCLAGMSWLAVLTLGQMVPDQKVEALPYVLRFEDPKKLFDDWKRTHGHGYVHDWNEEQRFNIFLKTLAKIESHNWKYHTQQSTYYLGLNTFSAMTHEEFLRYTRQGRYAKKRLGAKASSFECQSESDQSCSSRLLPDNVDWSKKGYTTQVKDQGTCGSCWTFSATGAMEGAHFKAHGKLESFSEQQLLDCCSGEGCDGCDGGEPAMAYASVFKKGGIETEQQYPYQESQNGKCYFNKSLAVGHISACYYVTSGDESALQQASASVGPISIAFDASHDDFVSYAGGIYQNADCSSSELDHAMLLTGYGTDPKTKLPYWIIKNSWSEDWGVNGYAYTLRNADNLCGVATDATYVTMK</sequence>
<keyword evidence="5" id="KW-0865">Zymogen</keyword>
<evidence type="ECO:0000313" key="11">
    <source>
        <dbReference type="Proteomes" id="UP001233172"/>
    </source>
</evidence>
<dbReference type="Proteomes" id="UP001233172">
    <property type="component" value="Unassembled WGS sequence"/>
</dbReference>
<evidence type="ECO:0000256" key="7">
    <source>
        <dbReference type="SAM" id="SignalP"/>
    </source>
</evidence>
<dbReference type="FunFam" id="3.90.70.10:FF:000006">
    <property type="entry name" value="Cathepsin S"/>
    <property type="match status" value="1"/>
</dbReference>
<dbReference type="PROSITE" id="PS00139">
    <property type="entry name" value="THIOL_PROTEASE_CYS"/>
    <property type="match status" value="1"/>
</dbReference>
<dbReference type="Pfam" id="PF08246">
    <property type="entry name" value="Inhibitor_I29"/>
    <property type="match status" value="1"/>
</dbReference>
<name>A0AAD8C3P5_BIOPF</name>
<dbReference type="EMBL" id="JASAOG010000012">
    <property type="protein sequence ID" value="KAK0065909.1"/>
    <property type="molecule type" value="Genomic_DNA"/>
</dbReference>
<organism evidence="10 11">
    <name type="scientific">Biomphalaria pfeifferi</name>
    <name type="common">Bloodfluke planorb</name>
    <name type="synonym">Freshwater snail</name>
    <dbReference type="NCBI Taxonomy" id="112525"/>
    <lineage>
        <taxon>Eukaryota</taxon>
        <taxon>Metazoa</taxon>
        <taxon>Spiralia</taxon>
        <taxon>Lophotrochozoa</taxon>
        <taxon>Mollusca</taxon>
        <taxon>Gastropoda</taxon>
        <taxon>Heterobranchia</taxon>
        <taxon>Euthyneura</taxon>
        <taxon>Panpulmonata</taxon>
        <taxon>Hygrophila</taxon>
        <taxon>Lymnaeoidea</taxon>
        <taxon>Planorbidae</taxon>
        <taxon>Biomphalaria</taxon>
    </lineage>
</organism>
<dbReference type="InterPro" id="IPR000668">
    <property type="entry name" value="Peptidase_C1A_C"/>
</dbReference>
<evidence type="ECO:0000256" key="6">
    <source>
        <dbReference type="ARBA" id="ARBA00023157"/>
    </source>
</evidence>
<dbReference type="GO" id="GO:0008234">
    <property type="term" value="F:cysteine-type peptidase activity"/>
    <property type="evidence" value="ECO:0007669"/>
    <property type="project" value="UniProtKB-KW"/>
</dbReference>
<feature type="chain" id="PRO_5041986027" evidence="7">
    <location>
        <begin position="25"/>
        <end position="364"/>
    </location>
</feature>
<dbReference type="GO" id="GO:0006508">
    <property type="term" value="P:proteolysis"/>
    <property type="evidence" value="ECO:0007669"/>
    <property type="project" value="UniProtKB-KW"/>
</dbReference>
<keyword evidence="3" id="KW-0378">Hydrolase</keyword>
<dbReference type="CDD" id="cd02248">
    <property type="entry name" value="Peptidase_C1A"/>
    <property type="match status" value="1"/>
</dbReference>
<reference evidence="10" key="1">
    <citation type="journal article" date="2023" name="PLoS Negl. Trop. Dis.">
        <title>A genome sequence for Biomphalaria pfeifferi, the major vector snail for the human-infecting parasite Schistosoma mansoni.</title>
        <authorList>
            <person name="Bu L."/>
            <person name="Lu L."/>
            <person name="Laidemitt M.R."/>
            <person name="Zhang S.M."/>
            <person name="Mutuku M."/>
            <person name="Mkoji G."/>
            <person name="Steinauer M."/>
            <person name="Loker E.S."/>
        </authorList>
    </citation>
    <scope>NUCLEOTIDE SEQUENCE</scope>
    <source>
        <strain evidence="10">KasaAsao</strain>
    </source>
</reference>
<keyword evidence="6" id="KW-1015">Disulfide bond</keyword>